<dbReference type="Proteomes" id="UP000567885">
    <property type="component" value="Unassembled WGS sequence"/>
</dbReference>
<proteinExistence type="predicted"/>
<comment type="caution">
    <text evidence="2">The sequence shown here is derived from an EMBL/GenBank/DDBJ whole genome shotgun (WGS) entry which is preliminary data.</text>
</comment>
<feature type="chain" id="PRO_5034818077" evidence="1">
    <location>
        <begin position="18"/>
        <end position="150"/>
    </location>
</feature>
<evidence type="ECO:0000313" key="3">
    <source>
        <dbReference type="Proteomes" id="UP000567885"/>
    </source>
</evidence>
<dbReference type="EMBL" id="JAAGWQ010000081">
    <property type="protein sequence ID" value="KAF5669635.1"/>
    <property type="molecule type" value="Genomic_DNA"/>
</dbReference>
<evidence type="ECO:0000313" key="2">
    <source>
        <dbReference type="EMBL" id="KAF5669635.1"/>
    </source>
</evidence>
<name>A0A8H5WSR4_FUSHE</name>
<accession>A0A8H5WSR4</accession>
<keyword evidence="1" id="KW-0732">Signal</keyword>
<evidence type="ECO:0000256" key="1">
    <source>
        <dbReference type="SAM" id="SignalP"/>
    </source>
</evidence>
<keyword evidence="3" id="KW-1185">Reference proteome</keyword>
<reference evidence="2 3" key="1">
    <citation type="submission" date="2020-05" db="EMBL/GenBank/DDBJ databases">
        <title>Identification and distribution of gene clusters putatively required for synthesis of sphingolipid metabolism inhibitors in phylogenetically diverse species of the filamentous fungus Fusarium.</title>
        <authorList>
            <person name="Kim H.-S."/>
            <person name="Busman M."/>
            <person name="Brown D.W."/>
            <person name="Divon H."/>
            <person name="Uhlig S."/>
            <person name="Proctor R.H."/>
        </authorList>
    </citation>
    <scope>NUCLEOTIDE SEQUENCE [LARGE SCALE GENOMIC DNA]</scope>
    <source>
        <strain evidence="2 3">NRRL 20693</strain>
    </source>
</reference>
<organism evidence="2 3">
    <name type="scientific">Fusarium heterosporum</name>
    <dbReference type="NCBI Taxonomy" id="42747"/>
    <lineage>
        <taxon>Eukaryota</taxon>
        <taxon>Fungi</taxon>
        <taxon>Dikarya</taxon>
        <taxon>Ascomycota</taxon>
        <taxon>Pezizomycotina</taxon>
        <taxon>Sordariomycetes</taxon>
        <taxon>Hypocreomycetidae</taxon>
        <taxon>Hypocreales</taxon>
        <taxon>Nectriaceae</taxon>
        <taxon>Fusarium</taxon>
        <taxon>Fusarium heterosporum species complex</taxon>
    </lineage>
</organism>
<dbReference type="AlphaFoldDB" id="A0A8H5WSR4"/>
<sequence length="150" mass="15648">MRFFAIAALFLSSVALAAPAKENTKDCCCCDISQPAMVCEKDVKAQDCICAAVVCPANAPTYWPATATPTAIVTPTATPAPTQIAAKRDDQQETPTPAGPPCCCCDASQDAIVCELRAEGEDNTCVCPMVQCAPNAQTLTVWQGAKETSS</sequence>
<feature type="signal peptide" evidence="1">
    <location>
        <begin position="1"/>
        <end position="17"/>
    </location>
</feature>
<gene>
    <name evidence="2" type="ORF">FHETE_4875</name>
</gene>
<protein>
    <submittedName>
        <fullName evidence="2">Uncharacterized protein</fullName>
    </submittedName>
</protein>
<dbReference type="OrthoDB" id="4950117at2759"/>